<gene>
    <name evidence="8" type="ORF">TSPGSL018_27986</name>
</gene>
<evidence type="ECO:0000256" key="6">
    <source>
        <dbReference type="SAM" id="Phobius"/>
    </source>
</evidence>
<protein>
    <submittedName>
        <fullName evidence="8">Rhomboid family protein</fullName>
    </submittedName>
</protein>
<evidence type="ECO:0000256" key="1">
    <source>
        <dbReference type="ARBA" id="ARBA00004141"/>
    </source>
</evidence>
<dbReference type="PANTHER" id="PTHR43731:SF26">
    <property type="entry name" value="RHOMBOID-LIKE PROTEIN 10, CHLOROPLASTIC"/>
    <property type="match status" value="1"/>
</dbReference>
<comment type="similarity">
    <text evidence="2">Belongs to the peptidase S54 family.</text>
</comment>
<proteinExistence type="inferred from homology"/>
<dbReference type="AlphaFoldDB" id="A0A061RLG1"/>
<evidence type="ECO:0000256" key="2">
    <source>
        <dbReference type="ARBA" id="ARBA00009045"/>
    </source>
</evidence>
<dbReference type="Pfam" id="PF01694">
    <property type="entry name" value="Rhomboid"/>
    <property type="match status" value="1"/>
</dbReference>
<feature type="transmembrane region" description="Helical" evidence="6">
    <location>
        <begin position="326"/>
        <end position="344"/>
    </location>
</feature>
<evidence type="ECO:0000259" key="7">
    <source>
        <dbReference type="Pfam" id="PF01694"/>
    </source>
</evidence>
<keyword evidence="4 6" id="KW-1133">Transmembrane helix</keyword>
<name>A0A061RLG1_9CHLO</name>
<reference evidence="8" key="1">
    <citation type="submission" date="2014-05" db="EMBL/GenBank/DDBJ databases">
        <title>The transcriptome of the halophilic microalga Tetraselmis sp. GSL018 isolated from the Great Salt Lake, Utah.</title>
        <authorList>
            <person name="Jinkerson R.E."/>
            <person name="D'Adamo S."/>
            <person name="Posewitz M.C."/>
        </authorList>
    </citation>
    <scope>NUCLEOTIDE SEQUENCE</scope>
    <source>
        <strain evidence="8">GSL018</strain>
    </source>
</reference>
<keyword evidence="5 6" id="KW-0472">Membrane</keyword>
<evidence type="ECO:0000256" key="4">
    <source>
        <dbReference type="ARBA" id="ARBA00022989"/>
    </source>
</evidence>
<evidence type="ECO:0000256" key="5">
    <source>
        <dbReference type="ARBA" id="ARBA00023136"/>
    </source>
</evidence>
<keyword evidence="3 6" id="KW-0812">Transmembrane</keyword>
<dbReference type="InterPro" id="IPR050925">
    <property type="entry name" value="Rhomboid_protease_S54"/>
</dbReference>
<feature type="transmembrane region" description="Helical" evidence="6">
    <location>
        <begin position="376"/>
        <end position="399"/>
    </location>
</feature>
<dbReference type="GO" id="GO:0016020">
    <property type="term" value="C:membrane"/>
    <property type="evidence" value="ECO:0007669"/>
    <property type="project" value="UniProtKB-SubCell"/>
</dbReference>
<feature type="transmembrane region" description="Helical" evidence="6">
    <location>
        <begin position="300"/>
        <end position="320"/>
    </location>
</feature>
<feature type="transmembrane region" description="Helical" evidence="6">
    <location>
        <begin position="351"/>
        <end position="370"/>
    </location>
</feature>
<dbReference type="InterPro" id="IPR035952">
    <property type="entry name" value="Rhomboid-like_sf"/>
</dbReference>
<dbReference type="PANTHER" id="PTHR43731">
    <property type="entry name" value="RHOMBOID PROTEASE"/>
    <property type="match status" value="1"/>
</dbReference>
<evidence type="ECO:0000313" key="8">
    <source>
        <dbReference type="EMBL" id="JAC73752.1"/>
    </source>
</evidence>
<feature type="transmembrane region" description="Helical" evidence="6">
    <location>
        <begin position="147"/>
        <end position="166"/>
    </location>
</feature>
<dbReference type="EMBL" id="GBEZ01012108">
    <property type="protein sequence ID" value="JAC73752.1"/>
    <property type="molecule type" value="Transcribed_RNA"/>
</dbReference>
<feature type="domain" description="Peptidase S54 rhomboid" evidence="7">
    <location>
        <begin position="262"/>
        <end position="391"/>
    </location>
</feature>
<sequence length="413" mass="44146">MLQRVTLDCLKGDFGPVQRKDRRERIGTRRTTCCKPGLAVANCRIGARTSYSTSFFEHSSRLSTFKSIASPKTRFSSGAGRSYAAAISWPALEKTLSSSSQLFCEHLTVVGQNLMSWKGVQLLQSGLSLRNGQVTTNPDALSAAAEVWSPILLAALAFIVLLRWALRDYPRVRLSDISGGSGSGRPLQIGGVAGSGVASEPTHLTTILMMAAVVFAFYVQFTNHLPGPGSEMNWGRLLQLSPDPGSVLTAGWAFAPKLVAEGEYWRFVTPVLLHANLLHLIVNLRAWWSFRFVETWFGPLGYALIFGLSAIGSCAATYMFSGPGTVAMGASGAICGLLGADMVVSRLGECVQALLALAGFTAICLVLPFPVPVDHWGHWGGLFTGYAAGSALALLRLFLHSFSMGETPAARGG</sequence>
<evidence type="ECO:0000256" key="3">
    <source>
        <dbReference type="ARBA" id="ARBA00022692"/>
    </source>
</evidence>
<accession>A0A061RLG1</accession>
<dbReference type="InterPro" id="IPR022764">
    <property type="entry name" value="Peptidase_S54_rhomboid_dom"/>
</dbReference>
<dbReference type="Gene3D" id="1.20.1540.10">
    <property type="entry name" value="Rhomboid-like"/>
    <property type="match status" value="1"/>
</dbReference>
<comment type="subcellular location">
    <subcellularLocation>
        <location evidence="1">Membrane</location>
        <topology evidence="1">Multi-pass membrane protein</topology>
    </subcellularLocation>
</comment>
<organism evidence="8">
    <name type="scientific">Tetraselmis sp. GSL018</name>
    <dbReference type="NCBI Taxonomy" id="582737"/>
    <lineage>
        <taxon>Eukaryota</taxon>
        <taxon>Viridiplantae</taxon>
        <taxon>Chlorophyta</taxon>
        <taxon>core chlorophytes</taxon>
        <taxon>Chlorodendrophyceae</taxon>
        <taxon>Chlorodendrales</taxon>
        <taxon>Chlorodendraceae</taxon>
        <taxon>Tetraselmis</taxon>
    </lineage>
</organism>
<dbReference type="GO" id="GO:0004252">
    <property type="term" value="F:serine-type endopeptidase activity"/>
    <property type="evidence" value="ECO:0007669"/>
    <property type="project" value="InterPro"/>
</dbReference>
<dbReference type="SUPFAM" id="SSF144091">
    <property type="entry name" value="Rhomboid-like"/>
    <property type="match status" value="1"/>
</dbReference>